<comment type="similarity">
    <text evidence="1">Belongs to the short-chain dehydrogenases/reductases (SDR) family.</text>
</comment>
<organism evidence="4 5">
    <name type="scientific">Lophium mytilinum</name>
    <dbReference type="NCBI Taxonomy" id="390894"/>
    <lineage>
        <taxon>Eukaryota</taxon>
        <taxon>Fungi</taxon>
        <taxon>Dikarya</taxon>
        <taxon>Ascomycota</taxon>
        <taxon>Pezizomycotina</taxon>
        <taxon>Dothideomycetes</taxon>
        <taxon>Pleosporomycetidae</taxon>
        <taxon>Mytilinidiales</taxon>
        <taxon>Mytilinidiaceae</taxon>
        <taxon>Lophium</taxon>
    </lineage>
</organism>
<dbReference type="InterPro" id="IPR057326">
    <property type="entry name" value="KR_dom"/>
</dbReference>
<feature type="domain" description="Ketoreductase" evidence="3">
    <location>
        <begin position="41"/>
        <end position="220"/>
    </location>
</feature>
<evidence type="ECO:0000256" key="1">
    <source>
        <dbReference type="ARBA" id="ARBA00006484"/>
    </source>
</evidence>
<evidence type="ECO:0000259" key="3">
    <source>
        <dbReference type="SMART" id="SM00822"/>
    </source>
</evidence>
<evidence type="ECO:0000313" key="5">
    <source>
        <dbReference type="Proteomes" id="UP000799750"/>
    </source>
</evidence>
<accession>A0A6A6QWQ5</accession>
<dbReference type="SMART" id="SM00822">
    <property type="entry name" value="PKS_KR"/>
    <property type="match status" value="1"/>
</dbReference>
<evidence type="ECO:0000313" key="4">
    <source>
        <dbReference type="EMBL" id="KAF2496875.1"/>
    </source>
</evidence>
<dbReference type="CDD" id="cd05233">
    <property type="entry name" value="SDR_c"/>
    <property type="match status" value="1"/>
</dbReference>
<dbReference type="EMBL" id="MU004187">
    <property type="protein sequence ID" value="KAF2496875.1"/>
    <property type="molecule type" value="Genomic_DNA"/>
</dbReference>
<evidence type="ECO:0000256" key="2">
    <source>
        <dbReference type="ARBA" id="ARBA00023002"/>
    </source>
</evidence>
<protein>
    <submittedName>
        <fullName evidence="4">NAD(P)-binding protein</fullName>
    </submittedName>
</protein>
<dbReference type="SUPFAM" id="SSF51735">
    <property type="entry name" value="NAD(P)-binding Rossmann-fold domains"/>
    <property type="match status" value="1"/>
</dbReference>
<keyword evidence="2" id="KW-0560">Oxidoreductase</keyword>
<reference evidence="4" key="1">
    <citation type="journal article" date="2020" name="Stud. Mycol.">
        <title>101 Dothideomycetes genomes: a test case for predicting lifestyles and emergence of pathogens.</title>
        <authorList>
            <person name="Haridas S."/>
            <person name="Albert R."/>
            <person name="Binder M."/>
            <person name="Bloem J."/>
            <person name="Labutti K."/>
            <person name="Salamov A."/>
            <person name="Andreopoulos B."/>
            <person name="Baker S."/>
            <person name="Barry K."/>
            <person name="Bills G."/>
            <person name="Bluhm B."/>
            <person name="Cannon C."/>
            <person name="Castanera R."/>
            <person name="Culley D."/>
            <person name="Daum C."/>
            <person name="Ezra D."/>
            <person name="Gonzalez J."/>
            <person name="Henrissat B."/>
            <person name="Kuo A."/>
            <person name="Liang C."/>
            <person name="Lipzen A."/>
            <person name="Lutzoni F."/>
            <person name="Magnuson J."/>
            <person name="Mondo S."/>
            <person name="Nolan M."/>
            <person name="Ohm R."/>
            <person name="Pangilinan J."/>
            <person name="Park H.-J."/>
            <person name="Ramirez L."/>
            <person name="Alfaro M."/>
            <person name="Sun H."/>
            <person name="Tritt A."/>
            <person name="Yoshinaga Y."/>
            <person name="Zwiers L.-H."/>
            <person name="Turgeon B."/>
            <person name="Goodwin S."/>
            <person name="Spatafora J."/>
            <person name="Crous P."/>
            <person name="Grigoriev I."/>
        </authorList>
    </citation>
    <scope>NUCLEOTIDE SEQUENCE</scope>
    <source>
        <strain evidence="4">CBS 269.34</strain>
    </source>
</reference>
<dbReference type="PRINTS" id="PR00081">
    <property type="entry name" value="GDHRDH"/>
</dbReference>
<sequence>MVDQTPDPDTMSRPFQLTASMQRSVYPAIDPTNPALSAAGKVVVIVGAGGGIGYATAQSWSTAGAAGIVLVGRTAARLEETAAELKTPSLVVAADVSDPAGAGSVFEKAVAKFGKVDALVYAAGYADFNMVTGTVEPDAWWGEVTNNLRGRFNMIHHFIKATNGAGTIVNLVSFGAMFVVPGMSAYSTATLAAIKLGEYLDVEHPNLRVFSVHPGIVAAEGGRGAVADHFTPFAKDKPALTGGLTLYLQTPAAEHLKGGFVSANWDVTEMEKHKEEIVEGKLLRLGFINAKLGPGGVEWAK</sequence>
<dbReference type="PANTHER" id="PTHR42760">
    <property type="entry name" value="SHORT-CHAIN DEHYDROGENASES/REDUCTASES FAMILY MEMBER"/>
    <property type="match status" value="1"/>
</dbReference>
<dbReference type="PANTHER" id="PTHR42760:SF37">
    <property type="entry name" value="CLAVALDEHYDE DEHYDROGENASE"/>
    <property type="match status" value="1"/>
</dbReference>
<dbReference type="InterPro" id="IPR036291">
    <property type="entry name" value="NAD(P)-bd_dom_sf"/>
</dbReference>
<name>A0A6A6QWQ5_9PEZI</name>
<proteinExistence type="inferred from homology"/>
<dbReference type="AlphaFoldDB" id="A0A6A6QWQ5"/>
<dbReference type="InterPro" id="IPR002347">
    <property type="entry name" value="SDR_fam"/>
</dbReference>
<keyword evidence="5" id="KW-1185">Reference proteome</keyword>
<dbReference type="GO" id="GO:0016616">
    <property type="term" value="F:oxidoreductase activity, acting on the CH-OH group of donors, NAD or NADP as acceptor"/>
    <property type="evidence" value="ECO:0007669"/>
    <property type="project" value="UniProtKB-ARBA"/>
</dbReference>
<dbReference type="OrthoDB" id="1933717at2759"/>
<dbReference type="Pfam" id="PF00106">
    <property type="entry name" value="adh_short"/>
    <property type="match status" value="1"/>
</dbReference>
<dbReference type="Proteomes" id="UP000799750">
    <property type="component" value="Unassembled WGS sequence"/>
</dbReference>
<dbReference type="Gene3D" id="3.40.50.720">
    <property type="entry name" value="NAD(P)-binding Rossmann-like Domain"/>
    <property type="match status" value="1"/>
</dbReference>
<gene>
    <name evidence="4" type="ORF">BU16DRAFT_507568</name>
</gene>